<gene>
    <name evidence="2" type="ORF">NGM29_06955</name>
</gene>
<organism evidence="2 3">
    <name type="scientific">Natronosalvus rutilus</name>
    <dbReference type="NCBI Taxonomy" id="2953753"/>
    <lineage>
        <taxon>Archaea</taxon>
        <taxon>Methanobacteriati</taxon>
        <taxon>Methanobacteriota</taxon>
        <taxon>Stenosarchaea group</taxon>
        <taxon>Halobacteria</taxon>
        <taxon>Halobacteriales</taxon>
        <taxon>Natrialbaceae</taxon>
        <taxon>Natronosalvus</taxon>
    </lineage>
</organism>
<keyword evidence="2" id="KW-0489">Methyltransferase</keyword>
<dbReference type="SUPFAM" id="SSF53335">
    <property type="entry name" value="S-adenosyl-L-methionine-dependent methyltransferases"/>
    <property type="match status" value="1"/>
</dbReference>
<dbReference type="RefSeq" id="WP_254159725.1">
    <property type="nucleotide sequence ID" value="NZ_CP100355.1"/>
</dbReference>
<dbReference type="KEGG" id="sawl:NGM29_06955"/>
<dbReference type="Pfam" id="PF08241">
    <property type="entry name" value="Methyltransf_11"/>
    <property type="match status" value="1"/>
</dbReference>
<dbReference type="Gene3D" id="3.40.50.150">
    <property type="entry name" value="Vaccinia Virus protein VP39"/>
    <property type="match status" value="1"/>
</dbReference>
<evidence type="ECO:0000313" key="2">
    <source>
        <dbReference type="EMBL" id="UTF54984.1"/>
    </source>
</evidence>
<dbReference type="InterPro" id="IPR029063">
    <property type="entry name" value="SAM-dependent_MTases_sf"/>
</dbReference>
<protein>
    <submittedName>
        <fullName evidence="2">Class I SAM-dependent methyltransferase</fullName>
    </submittedName>
</protein>
<dbReference type="EMBL" id="CP100355">
    <property type="protein sequence ID" value="UTF54984.1"/>
    <property type="molecule type" value="Genomic_DNA"/>
</dbReference>
<dbReference type="GO" id="GO:0008757">
    <property type="term" value="F:S-adenosylmethionine-dependent methyltransferase activity"/>
    <property type="evidence" value="ECO:0007669"/>
    <property type="project" value="InterPro"/>
</dbReference>
<keyword evidence="3" id="KW-1185">Reference proteome</keyword>
<sequence>MEAVRLDLGGGADPVEDHLNIDLRVTESVDIVASADNLPFKDGTVKRIHANSLVPHLPDLNRAIEEWSRALEPGGELELAATHAHSTGIVADPDHSLWSWTSQTPEWYDADSKWNYFHNTELELIDVSVVGWLRPYRWWLRPFSYLYGKLIHISKHDIADELMKFPFAGGRVRARWRKHK</sequence>
<evidence type="ECO:0000313" key="3">
    <source>
        <dbReference type="Proteomes" id="UP001056855"/>
    </source>
</evidence>
<dbReference type="Proteomes" id="UP001056855">
    <property type="component" value="Chromosome"/>
</dbReference>
<keyword evidence="2" id="KW-0808">Transferase</keyword>
<dbReference type="AlphaFoldDB" id="A0A9E7SUN3"/>
<dbReference type="GO" id="GO:0032259">
    <property type="term" value="P:methylation"/>
    <property type="evidence" value="ECO:0007669"/>
    <property type="project" value="UniProtKB-KW"/>
</dbReference>
<name>A0A9E7SUN3_9EURY</name>
<proteinExistence type="predicted"/>
<feature type="domain" description="Methyltransferase type 11" evidence="1">
    <location>
        <begin position="31"/>
        <end position="77"/>
    </location>
</feature>
<accession>A0A9E7SUN3</accession>
<evidence type="ECO:0000259" key="1">
    <source>
        <dbReference type="Pfam" id="PF08241"/>
    </source>
</evidence>
<dbReference type="GeneID" id="73289771"/>
<dbReference type="InterPro" id="IPR013216">
    <property type="entry name" value="Methyltransf_11"/>
</dbReference>
<reference evidence="2" key="1">
    <citation type="submission" date="2022-06" db="EMBL/GenBank/DDBJ databases">
        <title>Diverse halophilic archaea isolated from saline environments.</title>
        <authorList>
            <person name="Cui H.-L."/>
        </authorList>
    </citation>
    <scope>NUCLEOTIDE SEQUENCE</scope>
    <source>
        <strain evidence="2">WLHS1</strain>
    </source>
</reference>